<evidence type="ECO:0000256" key="7">
    <source>
        <dbReference type="ARBA" id="ARBA00023122"/>
    </source>
</evidence>
<feature type="transmembrane region" description="Helical" evidence="11">
    <location>
        <begin position="139"/>
        <end position="159"/>
    </location>
</feature>
<dbReference type="PANTHER" id="PTHR22777">
    <property type="entry name" value="HEMOLYSIN-RELATED"/>
    <property type="match status" value="1"/>
</dbReference>
<dbReference type="InterPro" id="IPR002550">
    <property type="entry name" value="CNNM"/>
</dbReference>
<feature type="domain" description="CBS" evidence="12">
    <location>
        <begin position="281"/>
        <end position="338"/>
    </location>
</feature>
<comment type="similarity">
    <text evidence="2">Belongs to the UPF0053 family. Hemolysin C subfamily.</text>
</comment>
<keyword evidence="6 10" id="KW-1133">Transmembrane helix</keyword>
<dbReference type="InterPro" id="IPR016169">
    <property type="entry name" value="FAD-bd_PCMH_sub2"/>
</dbReference>
<protein>
    <submittedName>
        <fullName evidence="14">Membrane protein</fullName>
    </submittedName>
</protein>
<dbReference type="PANTHER" id="PTHR22777:SF32">
    <property type="entry name" value="UPF0053 INNER MEMBRANE PROTEIN YFJD"/>
    <property type="match status" value="1"/>
</dbReference>
<dbReference type="GO" id="GO:0050660">
    <property type="term" value="F:flavin adenine dinucleotide binding"/>
    <property type="evidence" value="ECO:0007669"/>
    <property type="project" value="InterPro"/>
</dbReference>
<keyword evidence="5" id="KW-0677">Repeat</keyword>
<dbReference type="InterPro" id="IPR046342">
    <property type="entry name" value="CBS_dom_sf"/>
</dbReference>
<dbReference type="Pfam" id="PF03471">
    <property type="entry name" value="CorC_HlyC"/>
    <property type="match status" value="1"/>
</dbReference>
<evidence type="ECO:0000256" key="1">
    <source>
        <dbReference type="ARBA" id="ARBA00004651"/>
    </source>
</evidence>
<feature type="domain" description="CBS" evidence="12">
    <location>
        <begin position="213"/>
        <end position="272"/>
    </location>
</feature>
<dbReference type="InterPro" id="IPR000644">
    <property type="entry name" value="CBS_dom"/>
</dbReference>
<dbReference type="Pfam" id="PF00571">
    <property type="entry name" value="CBS"/>
    <property type="match status" value="2"/>
</dbReference>
<comment type="subcellular location">
    <subcellularLocation>
        <location evidence="1">Cell membrane</location>
        <topology evidence="1">Multi-pass membrane protein</topology>
    </subcellularLocation>
</comment>
<keyword evidence="8 10" id="KW-0472">Membrane</keyword>
<dbReference type="GO" id="GO:0005886">
    <property type="term" value="C:plasma membrane"/>
    <property type="evidence" value="ECO:0007669"/>
    <property type="project" value="UniProtKB-SubCell"/>
</dbReference>
<evidence type="ECO:0000256" key="4">
    <source>
        <dbReference type="ARBA" id="ARBA00022692"/>
    </source>
</evidence>
<dbReference type="RefSeq" id="WP_189584366.1">
    <property type="nucleotide sequence ID" value="NZ_BMYV01000002.1"/>
</dbReference>
<comment type="caution">
    <text evidence="14">The sequence shown here is derived from an EMBL/GenBank/DDBJ whole genome shotgun (WGS) entry which is preliminary data.</text>
</comment>
<keyword evidence="15" id="KW-1185">Reference proteome</keyword>
<dbReference type="InterPro" id="IPR044751">
    <property type="entry name" value="Ion_transp-like_CBS"/>
</dbReference>
<feature type="transmembrane region" description="Helical" evidence="11">
    <location>
        <begin position="12"/>
        <end position="36"/>
    </location>
</feature>
<dbReference type="SMART" id="SM01091">
    <property type="entry name" value="CorC_HlyC"/>
    <property type="match status" value="1"/>
</dbReference>
<evidence type="ECO:0000259" key="13">
    <source>
        <dbReference type="PROSITE" id="PS51846"/>
    </source>
</evidence>
<dbReference type="Gene3D" id="3.30.465.10">
    <property type="match status" value="1"/>
</dbReference>
<accession>A0A918NHG1</accession>
<evidence type="ECO:0000256" key="10">
    <source>
        <dbReference type="PROSITE-ProRule" id="PRU01193"/>
    </source>
</evidence>
<dbReference type="PROSITE" id="PS51371">
    <property type="entry name" value="CBS"/>
    <property type="match status" value="2"/>
</dbReference>
<dbReference type="EMBL" id="BMYV01000002">
    <property type="protein sequence ID" value="GGX67953.1"/>
    <property type="molecule type" value="Genomic_DNA"/>
</dbReference>
<feature type="transmembrane region" description="Helical" evidence="11">
    <location>
        <begin position="65"/>
        <end position="88"/>
    </location>
</feature>
<gene>
    <name evidence="14" type="ORF">GCM10011309_17070</name>
</gene>
<dbReference type="SMART" id="SM00116">
    <property type="entry name" value="CBS"/>
    <property type="match status" value="2"/>
</dbReference>
<keyword evidence="7 9" id="KW-0129">CBS domain</keyword>
<dbReference type="InterPro" id="IPR036318">
    <property type="entry name" value="FAD-bd_PCMH-like_sf"/>
</dbReference>
<reference evidence="14 15" key="1">
    <citation type="journal article" date="2014" name="Int. J. Syst. Evol. Microbiol.">
        <title>Complete genome sequence of Corynebacterium casei LMG S-19264T (=DSM 44701T), isolated from a smear-ripened cheese.</title>
        <authorList>
            <consortium name="US DOE Joint Genome Institute (JGI-PGF)"/>
            <person name="Walter F."/>
            <person name="Albersmeier A."/>
            <person name="Kalinowski J."/>
            <person name="Ruckert C."/>
        </authorList>
    </citation>
    <scope>NUCLEOTIDE SEQUENCE [LARGE SCALE GENOMIC DNA]</scope>
    <source>
        <strain evidence="14 15">KCTC 23968</strain>
    </source>
</reference>
<name>A0A918NHG1_9PROT</name>
<dbReference type="SUPFAM" id="SSF54631">
    <property type="entry name" value="CBS-domain pair"/>
    <property type="match status" value="1"/>
</dbReference>
<evidence type="ECO:0000256" key="9">
    <source>
        <dbReference type="PROSITE-ProRule" id="PRU00703"/>
    </source>
</evidence>
<dbReference type="PROSITE" id="PS51846">
    <property type="entry name" value="CNNM"/>
    <property type="match status" value="1"/>
</dbReference>
<evidence type="ECO:0000259" key="12">
    <source>
        <dbReference type="PROSITE" id="PS51371"/>
    </source>
</evidence>
<organism evidence="14 15">
    <name type="scientific">Litorimonas cladophorae</name>
    <dbReference type="NCBI Taxonomy" id="1220491"/>
    <lineage>
        <taxon>Bacteria</taxon>
        <taxon>Pseudomonadati</taxon>
        <taxon>Pseudomonadota</taxon>
        <taxon>Alphaproteobacteria</taxon>
        <taxon>Maricaulales</taxon>
        <taxon>Robiginitomaculaceae</taxon>
    </lineage>
</organism>
<proteinExistence type="inferred from homology"/>
<sequence length="435" mass="47774">MAAFLEPHNLILVGIILMLLVFSSFFSSSETALTAASRVRMHAAEKDGDKRAVIVQRLMNVRERLLGGILLGNNLVNILASVLTTTLFTNVFGASATALAAATAVMTALILIFAEVLPKTYAISQPDKLALIVARPINLIIKLLGPVVLIVQVIVNGVLRVFGIDTNASAWTAADEIKGAVDLHLQEGGVAKRARDQIYGVLEIGELSIEEVMTHRRNIAMIDADAPPEQIIKEAIASGHSRIPVYREDTDNVIGVLHMKDLLKAVTKTNGSIEALDIKKVARDPWFVPETTSAVKQLRAFQQKREHFALVVDEYGSLMGVISLEDILEEIVGDIQDEYDEEIVGVKRMKTGAAVVRGDVAIRDLNRAMDWKLPDDEGPVTIAGLVIHESQTIPNSGQVFAYHGYRFEILAKQRNQISSLRVEKTFEPDMRSERD</sequence>
<evidence type="ECO:0000256" key="5">
    <source>
        <dbReference type="ARBA" id="ARBA00022737"/>
    </source>
</evidence>
<dbReference type="Proteomes" id="UP000600865">
    <property type="component" value="Unassembled WGS sequence"/>
</dbReference>
<dbReference type="SUPFAM" id="SSF56176">
    <property type="entry name" value="FAD-binding/transporter-associated domain-like"/>
    <property type="match status" value="1"/>
</dbReference>
<evidence type="ECO:0000313" key="14">
    <source>
        <dbReference type="EMBL" id="GGX67953.1"/>
    </source>
</evidence>
<dbReference type="InterPro" id="IPR005170">
    <property type="entry name" value="Transptr-assoc_dom"/>
</dbReference>
<dbReference type="Gene3D" id="3.10.580.10">
    <property type="entry name" value="CBS-domain"/>
    <property type="match status" value="1"/>
</dbReference>
<dbReference type="CDD" id="cd04590">
    <property type="entry name" value="CBS_pair_CorC_HlyC_assoc"/>
    <property type="match status" value="1"/>
</dbReference>
<evidence type="ECO:0000313" key="15">
    <source>
        <dbReference type="Proteomes" id="UP000600865"/>
    </source>
</evidence>
<evidence type="ECO:0000256" key="3">
    <source>
        <dbReference type="ARBA" id="ARBA00022475"/>
    </source>
</evidence>
<evidence type="ECO:0000256" key="2">
    <source>
        <dbReference type="ARBA" id="ARBA00006446"/>
    </source>
</evidence>
<feature type="transmembrane region" description="Helical" evidence="11">
    <location>
        <begin position="94"/>
        <end position="118"/>
    </location>
</feature>
<keyword evidence="3" id="KW-1003">Cell membrane</keyword>
<evidence type="ECO:0000256" key="6">
    <source>
        <dbReference type="ARBA" id="ARBA00022989"/>
    </source>
</evidence>
<dbReference type="AlphaFoldDB" id="A0A918NHG1"/>
<dbReference type="FunFam" id="3.10.580.10:FF:000002">
    <property type="entry name" value="Magnesium/cobalt efflux protein CorC"/>
    <property type="match status" value="1"/>
</dbReference>
<dbReference type="Pfam" id="PF01595">
    <property type="entry name" value="CNNM"/>
    <property type="match status" value="1"/>
</dbReference>
<evidence type="ECO:0000256" key="11">
    <source>
        <dbReference type="SAM" id="Phobius"/>
    </source>
</evidence>
<feature type="domain" description="CNNM transmembrane" evidence="13">
    <location>
        <begin position="5"/>
        <end position="195"/>
    </location>
</feature>
<keyword evidence="4 10" id="KW-0812">Transmembrane</keyword>
<evidence type="ECO:0000256" key="8">
    <source>
        <dbReference type="ARBA" id="ARBA00023136"/>
    </source>
</evidence>